<reference evidence="1 2" key="1">
    <citation type="submission" date="2018-12" db="EMBL/GenBank/DDBJ databases">
        <title>Complete Genome Sequence of Glutamicibacter creatinolyticus strain LGCM259,isolated from an abscess of a 12-year-old mare in Italy.</title>
        <authorList>
            <person name="Santos R.G."/>
            <person name="Silva A.L."/>
            <person name="Seyffert N."/>
            <person name="Castro T.L.P."/>
            <person name="Attili A.R."/>
            <person name="Rifici C."/>
            <person name="Mazzullo G."/>
            <person name="Brenig B."/>
            <person name="Venanzi F."/>
            <person name="Azevedo V."/>
        </authorList>
    </citation>
    <scope>NUCLEOTIDE SEQUENCE [LARGE SCALE GENOMIC DNA]</scope>
    <source>
        <strain evidence="1 2">LGCM 259</strain>
    </source>
</reference>
<dbReference type="InterPro" id="IPR010866">
    <property type="entry name" value="A-2_8-polyST"/>
</dbReference>
<accession>A0A5B7WZH2</accession>
<protein>
    <submittedName>
        <fullName evidence="1">Uncharacterized protein</fullName>
    </submittedName>
</protein>
<gene>
    <name evidence="1" type="ORF">GcLGCM259_2958</name>
</gene>
<dbReference type="AlphaFoldDB" id="A0A5B7WZH2"/>
<keyword evidence="2" id="KW-1185">Reference proteome</keyword>
<dbReference type="RefSeq" id="WP_138176471.1">
    <property type="nucleotide sequence ID" value="NZ_CP034412.1"/>
</dbReference>
<evidence type="ECO:0000313" key="2">
    <source>
        <dbReference type="Proteomes" id="UP000307000"/>
    </source>
</evidence>
<organism evidence="1 2">
    <name type="scientific">Glutamicibacter creatinolyticus</name>
    <dbReference type="NCBI Taxonomy" id="162496"/>
    <lineage>
        <taxon>Bacteria</taxon>
        <taxon>Bacillati</taxon>
        <taxon>Actinomycetota</taxon>
        <taxon>Actinomycetes</taxon>
        <taxon>Micrococcales</taxon>
        <taxon>Micrococcaceae</taxon>
        <taxon>Glutamicibacter</taxon>
    </lineage>
</organism>
<dbReference type="Pfam" id="PF07388">
    <property type="entry name" value="A-2_8-polyST"/>
    <property type="match status" value="1"/>
</dbReference>
<dbReference type="Proteomes" id="UP000307000">
    <property type="component" value="Chromosome"/>
</dbReference>
<dbReference type="EMBL" id="CP034412">
    <property type="protein sequence ID" value="QCY48664.1"/>
    <property type="molecule type" value="Genomic_DNA"/>
</dbReference>
<sequence length="459" mass="50324">MIQLLAASTSFQVMCLAAMLDAGLLPPAERRILVLANGSMAPELTVPLDEVPGFPALAERFDAVVDFGALIAPRRVGAFNPRTEELVTFERLLRTAWGLGREPVHLVLESIQVNPAQALARIFHDAPITVHSDGLMSYGPTRSRLPRPIAQRIAGTCHVDLVPGLRPLLLHELCPRRTVVPLPALRRVFDEVARDPQVTGLLPRVPADHALVLGQYLGALGLLDDEQELELHRQMLQEAADCGAGHVVFKPHPSSSPASARRLAVLAAQQGLGFTLLRTPLLAETVIGALRPQRVISCFSTALVTAHYMLDIPVSAVGTDALLQHLAPYQNSNRIPLTLIHALFRQQLPAPSRVRSGSVDELSALVRAVSYCMQSGQLESLRAQTEEYLEANYAAHPEYFKRRRLAKLDLPPRWAHPNSQRSPVLRLRRAAGRSVRGMQRRGARAFSSMARRLESGARG</sequence>
<dbReference type="KEGG" id="gcr:GcLGCM259_2958"/>
<name>A0A5B7WZH2_9MICC</name>
<evidence type="ECO:0000313" key="1">
    <source>
        <dbReference type="EMBL" id="QCY48664.1"/>
    </source>
</evidence>
<proteinExistence type="predicted"/>